<comment type="caution">
    <text evidence="2">The sequence shown here is derived from an EMBL/GenBank/DDBJ whole genome shotgun (WGS) entry which is preliminary data.</text>
</comment>
<gene>
    <name evidence="2" type="ORF">NDI56_08495</name>
</gene>
<accession>A0ABU2FB04</accession>
<dbReference type="RefSeq" id="WP_310919038.1">
    <property type="nucleotide sequence ID" value="NZ_JAMQON010000002.1"/>
</dbReference>
<dbReference type="Proteomes" id="UP001259659">
    <property type="component" value="Unassembled WGS sequence"/>
</dbReference>
<evidence type="ECO:0000313" key="3">
    <source>
        <dbReference type="Proteomes" id="UP001259659"/>
    </source>
</evidence>
<name>A0ABU2FB04_9EURY</name>
<evidence type="ECO:0000313" key="2">
    <source>
        <dbReference type="EMBL" id="MDS0259429.1"/>
    </source>
</evidence>
<organism evidence="2 3">
    <name type="scientific">Haloarcula saliterrae</name>
    <dbReference type="NCBI Taxonomy" id="2950534"/>
    <lineage>
        <taxon>Archaea</taxon>
        <taxon>Methanobacteriati</taxon>
        <taxon>Methanobacteriota</taxon>
        <taxon>Stenosarchaea group</taxon>
        <taxon>Halobacteria</taxon>
        <taxon>Halobacteriales</taxon>
        <taxon>Haloarculaceae</taxon>
        <taxon>Haloarcula</taxon>
    </lineage>
</organism>
<sequence length="97" mass="10250">MLDAYKCQSCGEVVERPRNCPSCGENAMRPTRVPESELSSADDATDANGGESTDGGEAPADDHTGTSEGTATDGRPERRGRTDADSGGLRSWLRSLF</sequence>
<reference evidence="2 3" key="1">
    <citation type="submission" date="2022-06" db="EMBL/GenBank/DDBJ databases">
        <title>Haloarcula sp. a new haloarchaeum isolate from saline soil.</title>
        <authorList>
            <person name="Strakova D."/>
            <person name="Galisteo C."/>
            <person name="Sanchez-Porro C."/>
            <person name="Ventosa A."/>
        </authorList>
    </citation>
    <scope>NUCLEOTIDE SEQUENCE [LARGE SCALE GENOMIC DNA]</scope>
    <source>
        <strain evidence="2 3">S1CR25-12</strain>
    </source>
</reference>
<proteinExistence type="predicted"/>
<evidence type="ECO:0000256" key="1">
    <source>
        <dbReference type="SAM" id="MobiDB-lite"/>
    </source>
</evidence>
<feature type="compositionally biased region" description="Basic and acidic residues" evidence="1">
    <location>
        <begin position="74"/>
        <end position="84"/>
    </location>
</feature>
<protein>
    <submittedName>
        <fullName evidence="2">Transposase zinc-binding domain-containing protein</fullName>
    </submittedName>
</protein>
<keyword evidence="3" id="KW-1185">Reference proteome</keyword>
<dbReference type="EMBL" id="JAMQON010000002">
    <property type="protein sequence ID" value="MDS0259429.1"/>
    <property type="molecule type" value="Genomic_DNA"/>
</dbReference>
<feature type="region of interest" description="Disordered" evidence="1">
    <location>
        <begin position="15"/>
        <end position="97"/>
    </location>
</feature>